<dbReference type="Proteomes" id="UP000501076">
    <property type="component" value="Plasmid pFDU301A"/>
</dbReference>
<keyword evidence="1" id="KW-0614">Plasmid</keyword>
<gene>
    <name evidence="1" type="ORF">FDZ14_31845</name>
</gene>
<reference evidence="1 2" key="1">
    <citation type="submission" date="2019-10" db="EMBL/GenBank/DDBJ databases">
        <title>Complete genome sequences for adaption low water activity.</title>
        <authorList>
            <person name="Zhao L."/>
            <person name="Zhong J."/>
        </authorList>
    </citation>
    <scope>NUCLEOTIDE SEQUENCE [LARGE SCALE GENOMIC DNA]</scope>
    <source>
        <strain evidence="1 2">FDU301</strain>
        <plasmid evidence="2">pfdu301a</plasmid>
    </source>
</reference>
<sequence>MDRVNKFYELPEFSDLQGLPEKIVEKEQELDESLGDTYTFSKKIYTGDGRNIYLGKINSWYFLAGPNMDFKVFEDKKLILLHIKQRFDEANSSAEQEGEIDLSWKGFWNREIESL</sequence>
<geneLocation type="plasmid" evidence="2">
    <name>pfdu301a</name>
</geneLocation>
<accession>A0A6M6E576</accession>
<proteinExistence type="predicted"/>
<dbReference type="AlphaFoldDB" id="A0A6M6E576"/>
<dbReference type="RefSeq" id="WP_171778679.1">
    <property type="nucleotide sequence ID" value="NZ_CP045273.1"/>
</dbReference>
<evidence type="ECO:0000313" key="2">
    <source>
        <dbReference type="Proteomes" id="UP000501076"/>
    </source>
</evidence>
<dbReference type="EMBL" id="CP045273">
    <property type="protein sequence ID" value="QJX80684.1"/>
    <property type="molecule type" value="Genomic_DNA"/>
</dbReference>
<protein>
    <submittedName>
        <fullName evidence="1">Uncharacterized protein</fullName>
    </submittedName>
</protein>
<evidence type="ECO:0000313" key="1">
    <source>
        <dbReference type="EMBL" id="QJX80684.1"/>
    </source>
</evidence>
<name>A0A6M6E576_PRIMG</name>
<organism evidence="1 2">
    <name type="scientific">Priestia megaterium</name>
    <name type="common">Bacillus megaterium</name>
    <dbReference type="NCBI Taxonomy" id="1404"/>
    <lineage>
        <taxon>Bacteria</taxon>
        <taxon>Bacillati</taxon>
        <taxon>Bacillota</taxon>
        <taxon>Bacilli</taxon>
        <taxon>Bacillales</taxon>
        <taxon>Bacillaceae</taxon>
        <taxon>Priestia</taxon>
    </lineage>
</organism>